<feature type="compositionally biased region" description="Pro residues" evidence="1">
    <location>
        <begin position="917"/>
        <end position="972"/>
    </location>
</feature>
<feature type="compositionally biased region" description="Low complexity" evidence="1">
    <location>
        <begin position="745"/>
        <end position="756"/>
    </location>
</feature>
<feature type="region of interest" description="Disordered" evidence="1">
    <location>
        <begin position="910"/>
        <end position="1054"/>
    </location>
</feature>
<feature type="compositionally biased region" description="Low complexity" evidence="1">
    <location>
        <begin position="444"/>
        <end position="488"/>
    </location>
</feature>
<dbReference type="Proteomes" id="UP000639606">
    <property type="component" value="Unassembled WGS sequence"/>
</dbReference>
<feature type="compositionally biased region" description="Pro residues" evidence="1">
    <location>
        <begin position="530"/>
        <end position="546"/>
    </location>
</feature>
<feature type="compositionally biased region" description="Low complexity" evidence="1">
    <location>
        <begin position="656"/>
        <end position="672"/>
    </location>
</feature>
<evidence type="ECO:0000313" key="2">
    <source>
        <dbReference type="EMBL" id="GGP43246.1"/>
    </source>
</evidence>
<feature type="compositionally biased region" description="Pro residues" evidence="1">
    <location>
        <begin position="700"/>
        <end position="713"/>
    </location>
</feature>
<organism evidence="2 3">
    <name type="scientific">Saccharothrix coeruleofusca</name>
    <dbReference type="NCBI Taxonomy" id="33919"/>
    <lineage>
        <taxon>Bacteria</taxon>
        <taxon>Bacillati</taxon>
        <taxon>Actinomycetota</taxon>
        <taxon>Actinomycetes</taxon>
        <taxon>Pseudonocardiales</taxon>
        <taxon>Pseudonocardiaceae</taxon>
        <taxon>Saccharothrix</taxon>
    </lineage>
</organism>
<feature type="region of interest" description="Disordered" evidence="1">
    <location>
        <begin position="443"/>
        <end position="878"/>
    </location>
</feature>
<feature type="compositionally biased region" description="Acidic residues" evidence="1">
    <location>
        <begin position="1075"/>
        <end position="1087"/>
    </location>
</feature>
<dbReference type="RefSeq" id="WP_229795168.1">
    <property type="nucleotide sequence ID" value="NZ_BMRG01000002.1"/>
</dbReference>
<name>A0A918AHM8_9PSEU</name>
<feature type="compositionally biased region" description="Low complexity" evidence="1">
    <location>
        <begin position="714"/>
        <end position="733"/>
    </location>
</feature>
<evidence type="ECO:0000256" key="1">
    <source>
        <dbReference type="SAM" id="MobiDB-lite"/>
    </source>
</evidence>
<feature type="region of interest" description="Disordered" evidence="1">
    <location>
        <begin position="1068"/>
        <end position="1104"/>
    </location>
</feature>
<comment type="caution">
    <text evidence="2">The sequence shown here is derived from an EMBL/GenBank/DDBJ whole genome shotgun (WGS) entry which is preliminary data.</text>
</comment>
<keyword evidence="3" id="KW-1185">Reference proteome</keyword>
<reference evidence="2" key="2">
    <citation type="submission" date="2020-09" db="EMBL/GenBank/DDBJ databases">
        <authorList>
            <person name="Sun Q."/>
            <person name="Ohkuma M."/>
        </authorList>
    </citation>
    <scope>NUCLEOTIDE SEQUENCE</scope>
    <source>
        <strain evidence="2">JCM 3313</strain>
    </source>
</reference>
<accession>A0A918AHM8</accession>
<sequence length="1104" mass="114312">MAARGEVEADAEVSTLVVPAWRLRWRAPELALVLGERAVALASARRDEVDRLRAESLVVFASNQVGRGVRVAERALDALRAAESAAEHETAWRLRVELADSARSVGAPLTGFAAVRPVLEADDVPESLRATALVQAAECLVSVGRGTALTEALAEADRLYQADPVLDHDTKSLLRGLLRAAAAGQQRRWGDLAAAIAAGREGLELLDRLEDPAADSGLVRGRLTLELVCALLDANQPKEASEVGSPLLDRPVRAPSAATSGWLRLALATRVHLPAGRVDQAHDLLRDAADSAERHQLDTLLAESLLALAHVHEVSGELTEALADLRSAHAAERRRARAVYAVRARLAAEFAGVHRQPTGLHDLLAALVRGEKVDAAAQPSLAPELKQQLRQWRPVQVQRGEGARVKRPRRAGEDMTVEGISAARAHAADRWRLAQPFGEISPEAAQPPAAQAPGAQSPVVQSPVVQSPVVQSPAVQSPAVQPPASTAPASPPQGFPAPENTGAAQAASEAPAAAQAAPTPPRAAQAQPAPGVPAAPAVPPPAPNPVPAAGTHPGTQQGMRPADQRTAQVQPPAPGRPTPEWAPSPPARPAQPGPEWPSAQARDLTPGAPERTTGEPGRAAAPIPESDAEITQVGIGLPPIGRGPEADQSGPGTDRGGPALDAPRGPAGADAGTIRINRADLVLDPTGPEAGQRAERPAQPAAPQPAAPQPAGPQPADTASTAAEPAAEPAGESADARSADRPVPAAGLIAAAGAVRSGRRRAAREASEEQAEDGGGVLESLKAAGLLKPQGAGGRRRAPDADDSGEPETPPSPPADVPWRVRPPARLRTEEAEPPARTTPEAAPDVPQNATPDALQDVTPDLGPDLDPDAPGEVDMFDSPTMVQPIVGADGLPVQPPTGLGAAFAKGPLIPTARVPEPYPAEEPPAAPGPATEPEPDNVPPAPEPDQVPPVAVPDPVPDQPIPMPDPIPRPPTHFGFDLGAGSFLSPADVEPDEEAPTRPTSPAPQAEEPEEPKEPFVTSVVVGGRSIELPPVVEPVPDSPSATRASRRPKSDLSLAELLAEALVAYEAGRREEGEQEEGVPADPDNETTAPIQRLDTWTPPES</sequence>
<gene>
    <name evidence="2" type="ORF">GCM10010185_13500</name>
</gene>
<feature type="compositionally biased region" description="Low complexity" evidence="1">
    <location>
        <begin position="503"/>
        <end position="529"/>
    </location>
</feature>
<feature type="compositionally biased region" description="Low complexity" evidence="1">
    <location>
        <begin position="835"/>
        <end position="844"/>
    </location>
</feature>
<protein>
    <submittedName>
        <fullName evidence="2">Uncharacterized protein</fullName>
    </submittedName>
</protein>
<feature type="compositionally biased region" description="Acidic residues" evidence="1">
    <location>
        <begin position="864"/>
        <end position="876"/>
    </location>
</feature>
<feature type="compositionally biased region" description="Pro residues" evidence="1">
    <location>
        <begin position="571"/>
        <end position="595"/>
    </location>
</feature>
<dbReference type="AlphaFoldDB" id="A0A918AHM8"/>
<evidence type="ECO:0000313" key="3">
    <source>
        <dbReference type="Proteomes" id="UP000639606"/>
    </source>
</evidence>
<reference evidence="2" key="1">
    <citation type="journal article" date="2014" name="Int. J. Syst. Evol. Microbiol.">
        <title>Complete genome sequence of Corynebacterium casei LMG S-19264T (=DSM 44701T), isolated from a smear-ripened cheese.</title>
        <authorList>
            <consortium name="US DOE Joint Genome Institute (JGI-PGF)"/>
            <person name="Walter F."/>
            <person name="Albersmeier A."/>
            <person name="Kalinowski J."/>
            <person name="Ruckert C."/>
        </authorList>
    </citation>
    <scope>NUCLEOTIDE SEQUENCE</scope>
    <source>
        <strain evidence="2">JCM 3313</strain>
    </source>
</reference>
<proteinExistence type="predicted"/>
<dbReference type="EMBL" id="BMRG01000002">
    <property type="protein sequence ID" value="GGP43246.1"/>
    <property type="molecule type" value="Genomic_DNA"/>
</dbReference>